<dbReference type="PANTHER" id="PTHR13532">
    <property type="match status" value="1"/>
</dbReference>
<dbReference type="EMBL" id="CAJGYM010000006">
    <property type="protein sequence ID" value="CAD6187591.1"/>
    <property type="molecule type" value="Genomic_DNA"/>
</dbReference>
<sequence>MTWRTAKGKVNPVYNIVVTFVREVAEQTLELEDVNPLEAYVGDVKIASSAQEVKDYNFYDEACPSDENYESDQILKIIKETTASDQVTVVCEHRCLGLTLKSFFEANVRFVLIKSDDRRSDMSYSEEALQKLKLLETYKNLINVGSLLEARQEAICVAGRVLIANAWRLTFGVLEDFIQFTNFENYKFCDKDIKAVGTLDAAVVDVVNLKSQHCVSRLQEELPASKFLRQFSTSREKNGTLIIAMAQALLAEKVVMLCVLGKDQFCFLVPYQEEAEGPAEMLLAMVDETIPHYLANFAKMSLVENDHRREGIELPMRESDLVPSYTRGTSTWDSVDGFSYDFNKLQRSLRKLPERLGTLQTDVERIKAYAKAIGDPSILRIFANYIRTEGSKMAEPTPRYAEDAARRLEY</sequence>
<comment type="caution">
    <text evidence="1">The sequence shown here is derived from an EMBL/GenBank/DDBJ whole genome shotgun (WGS) entry which is preliminary data.</text>
</comment>
<evidence type="ECO:0000313" key="2">
    <source>
        <dbReference type="Proteomes" id="UP000835052"/>
    </source>
</evidence>
<dbReference type="Proteomes" id="UP000835052">
    <property type="component" value="Unassembled WGS sequence"/>
</dbReference>
<proteinExistence type="predicted"/>
<dbReference type="PANTHER" id="PTHR13532:SF3">
    <property type="entry name" value="INTEGRATOR COMPLEX SUBUNIT 14"/>
    <property type="match status" value="1"/>
</dbReference>
<name>A0A8S1GWW5_9PELO</name>
<dbReference type="GO" id="GO:0032039">
    <property type="term" value="C:integrator complex"/>
    <property type="evidence" value="ECO:0007669"/>
    <property type="project" value="InterPro"/>
</dbReference>
<dbReference type="OrthoDB" id="5792636at2759"/>
<gene>
    <name evidence="1" type="ORF">CAUJ_LOCUS3510</name>
</gene>
<dbReference type="InterPro" id="IPR039841">
    <property type="entry name" value="INTS14"/>
</dbReference>
<reference evidence="1" key="1">
    <citation type="submission" date="2020-10" db="EMBL/GenBank/DDBJ databases">
        <authorList>
            <person name="Kikuchi T."/>
        </authorList>
    </citation>
    <scope>NUCLEOTIDE SEQUENCE</scope>
    <source>
        <strain evidence="1">NKZ352</strain>
    </source>
</reference>
<evidence type="ECO:0000313" key="1">
    <source>
        <dbReference type="EMBL" id="CAD6187591.1"/>
    </source>
</evidence>
<organism evidence="1 2">
    <name type="scientific">Caenorhabditis auriculariae</name>
    <dbReference type="NCBI Taxonomy" id="2777116"/>
    <lineage>
        <taxon>Eukaryota</taxon>
        <taxon>Metazoa</taxon>
        <taxon>Ecdysozoa</taxon>
        <taxon>Nematoda</taxon>
        <taxon>Chromadorea</taxon>
        <taxon>Rhabditida</taxon>
        <taxon>Rhabditina</taxon>
        <taxon>Rhabditomorpha</taxon>
        <taxon>Rhabditoidea</taxon>
        <taxon>Rhabditidae</taxon>
        <taxon>Peloderinae</taxon>
        <taxon>Caenorhabditis</taxon>
    </lineage>
</organism>
<accession>A0A8S1GWW5</accession>
<keyword evidence="2" id="KW-1185">Reference proteome</keyword>
<dbReference type="AlphaFoldDB" id="A0A8S1GWW5"/>
<dbReference type="GO" id="GO:0034472">
    <property type="term" value="P:snRNA 3'-end processing"/>
    <property type="evidence" value="ECO:0007669"/>
    <property type="project" value="TreeGrafter"/>
</dbReference>
<protein>
    <submittedName>
        <fullName evidence="1">Uncharacterized protein</fullName>
    </submittedName>
</protein>